<proteinExistence type="predicted"/>
<keyword evidence="1" id="KW-0472">Membrane</keyword>
<sequence length="252" mass="28820">MTFAIFNDDKSLTDMKRFEHYSLAGYFALVIISQISLNVMAMYFKCGGDFVDSLTNATSLTILPWSLIFGVVIITIMMFPGFKSAFSDVIGYFYISSKSNEVLNTLLVDKNIRMDNLQPSDKDKMRDAADLVMKIYGNTSILINQMVPSNFVQLWDQMRILRKPEYQDDNNSTTAGLKEKLFGLVVTRENVGEAMWYIYTGFLIISLVKMNIETRGCSSNIDVMESKYKQFLSTENDKIKEKELSSKVVYKE</sequence>
<protein>
    <submittedName>
        <fullName evidence="2">Uncharacterized protein</fullName>
    </submittedName>
</protein>
<dbReference type="EMBL" id="MN739735">
    <property type="protein sequence ID" value="QHT23952.1"/>
    <property type="molecule type" value="Genomic_DNA"/>
</dbReference>
<reference evidence="2" key="1">
    <citation type="journal article" date="2020" name="Nature">
        <title>Giant virus diversity and host interactions through global metagenomics.</title>
        <authorList>
            <person name="Schulz F."/>
            <person name="Roux S."/>
            <person name="Paez-Espino D."/>
            <person name="Jungbluth S."/>
            <person name="Walsh D.A."/>
            <person name="Denef V.J."/>
            <person name="McMahon K.D."/>
            <person name="Konstantinidis K.T."/>
            <person name="Eloe-Fadrosh E.A."/>
            <person name="Kyrpides N.C."/>
            <person name="Woyke T."/>
        </authorList>
    </citation>
    <scope>NUCLEOTIDE SEQUENCE</scope>
    <source>
        <strain evidence="2">GVMAG-M-3300023179-132</strain>
    </source>
</reference>
<evidence type="ECO:0000256" key="1">
    <source>
        <dbReference type="SAM" id="Phobius"/>
    </source>
</evidence>
<keyword evidence="1" id="KW-1133">Transmembrane helix</keyword>
<keyword evidence="1" id="KW-0812">Transmembrane</keyword>
<evidence type="ECO:0000313" key="2">
    <source>
        <dbReference type="EMBL" id="QHT23952.1"/>
    </source>
</evidence>
<name>A0A6C0E5F7_9ZZZZ</name>
<dbReference type="AlphaFoldDB" id="A0A6C0E5F7"/>
<feature type="transmembrane region" description="Helical" evidence="1">
    <location>
        <begin position="62"/>
        <end position="82"/>
    </location>
</feature>
<feature type="transmembrane region" description="Helical" evidence="1">
    <location>
        <begin position="21"/>
        <end position="42"/>
    </location>
</feature>
<accession>A0A6C0E5F7</accession>
<organism evidence="2">
    <name type="scientific">viral metagenome</name>
    <dbReference type="NCBI Taxonomy" id="1070528"/>
    <lineage>
        <taxon>unclassified sequences</taxon>
        <taxon>metagenomes</taxon>
        <taxon>organismal metagenomes</taxon>
    </lineage>
</organism>